<organism evidence="3 4">
    <name type="scientific">Daphnia galeata</name>
    <dbReference type="NCBI Taxonomy" id="27404"/>
    <lineage>
        <taxon>Eukaryota</taxon>
        <taxon>Metazoa</taxon>
        <taxon>Ecdysozoa</taxon>
        <taxon>Arthropoda</taxon>
        <taxon>Crustacea</taxon>
        <taxon>Branchiopoda</taxon>
        <taxon>Diplostraca</taxon>
        <taxon>Cladocera</taxon>
        <taxon>Anomopoda</taxon>
        <taxon>Daphniidae</taxon>
        <taxon>Daphnia</taxon>
    </lineage>
</organism>
<dbReference type="PANTHER" id="PTHR34153">
    <property type="entry name" value="SI:CH211-262H13.3-RELATED-RELATED"/>
    <property type="match status" value="1"/>
</dbReference>
<proteinExistence type="predicted"/>
<sequence>MHIDGVDNNDTSKSTERRKGGHQKNGLVPYSPRQSSSSFRDKQKRSVVSNIRNGESNEEFIQRGIVTIGHGMRDSNEISVNLLDHLRRIETKFDSISKVMEEEDDDFMDHLPLNSIEDFDRFDANLASKSLSRRLVEHLTAIGGSNPGVIVRSIARRLLTKELGKSFSWCGLKGNRELKITNIGKLIIAAGKRQTPRITESDVKLIMIDMLRHCKDKPRVIQPAGTYL</sequence>
<evidence type="ECO:0000313" key="4">
    <source>
        <dbReference type="Proteomes" id="UP000789390"/>
    </source>
</evidence>
<name>A0A8J2RW85_9CRUS</name>
<protein>
    <recommendedName>
        <fullName evidence="2">DUF4806 domain-containing protein</fullName>
    </recommendedName>
</protein>
<dbReference type="Pfam" id="PF16064">
    <property type="entry name" value="DUF4806"/>
    <property type="match status" value="1"/>
</dbReference>
<gene>
    <name evidence="3" type="ORF">DGAL_LOCUS13165</name>
</gene>
<evidence type="ECO:0000256" key="1">
    <source>
        <dbReference type="SAM" id="MobiDB-lite"/>
    </source>
</evidence>
<evidence type="ECO:0000259" key="2">
    <source>
        <dbReference type="Pfam" id="PF16064"/>
    </source>
</evidence>
<dbReference type="PANTHER" id="PTHR34153:SF2">
    <property type="entry name" value="SI:CH211-262H13.3-RELATED"/>
    <property type="match status" value="1"/>
</dbReference>
<feature type="region of interest" description="Disordered" evidence="1">
    <location>
        <begin position="1"/>
        <end position="51"/>
    </location>
</feature>
<dbReference type="EMBL" id="CAKKLH010000294">
    <property type="protein sequence ID" value="CAH0109681.1"/>
    <property type="molecule type" value="Genomic_DNA"/>
</dbReference>
<comment type="caution">
    <text evidence="3">The sequence shown here is derived from an EMBL/GenBank/DDBJ whole genome shotgun (WGS) entry which is preliminary data.</text>
</comment>
<reference evidence="3" key="1">
    <citation type="submission" date="2021-11" db="EMBL/GenBank/DDBJ databases">
        <authorList>
            <person name="Schell T."/>
        </authorList>
    </citation>
    <scope>NUCLEOTIDE SEQUENCE</scope>
    <source>
        <strain evidence="3">M5</strain>
    </source>
</reference>
<feature type="domain" description="DUF4806" evidence="2">
    <location>
        <begin position="110"/>
        <end position="179"/>
    </location>
</feature>
<dbReference type="Proteomes" id="UP000789390">
    <property type="component" value="Unassembled WGS sequence"/>
</dbReference>
<evidence type="ECO:0000313" key="3">
    <source>
        <dbReference type="EMBL" id="CAH0109681.1"/>
    </source>
</evidence>
<keyword evidence="4" id="KW-1185">Reference proteome</keyword>
<dbReference type="OrthoDB" id="6747351at2759"/>
<dbReference type="InterPro" id="IPR032071">
    <property type="entry name" value="DUF4806"/>
</dbReference>
<dbReference type="AlphaFoldDB" id="A0A8J2RW85"/>
<accession>A0A8J2RW85</accession>